<dbReference type="GO" id="GO:0000978">
    <property type="term" value="F:RNA polymerase II cis-regulatory region sequence-specific DNA binding"/>
    <property type="evidence" value="ECO:0007669"/>
    <property type="project" value="InterPro"/>
</dbReference>
<dbReference type="SUPFAM" id="SSF57959">
    <property type="entry name" value="Leucine zipper domain"/>
    <property type="match status" value="1"/>
</dbReference>
<feature type="compositionally biased region" description="Polar residues" evidence="7">
    <location>
        <begin position="551"/>
        <end position="577"/>
    </location>
</feature>
<evidence type="ECO:0000256" key="4">
    <source>
        <dbReference type="ARBA" id="ARBA00023163"/>
    </source>
</evidence>
<dbReference type="SMART" id="SM00338">
    <property type="entry name" value="BRLZ"/>
    <property type="match status" value="1"/>
</dbReference>
<evidence type="ECO:0000313" key="9">
    <source>
        <dbReference type="EMBL" id="CAL1534802.1"/>
    </source>
</evidence>
<feature type="compositionally biased region" description="Basic and acidic residues" evidence="7">
    <location>
        <begin position="645"/>
        <end position="670"/>
    </location>
</feature>
<feature type="compositionally biased region" description="Low complexity" evidence="7">
    <location>
        <begin position="578"/>
        <end position="601"/>
    </location>
</feature>
<dbReference type="PANTHER" id="PTHR24411">
    <property type="entry name" value="NUCLEAR FACTOR ERYTHROID 2-RELATED FACTOR"/>
    <property type="match status" value="1"/>
</dbReference>
<dbReference type="Proteomes" id="UP001497497">
    <property type="component" value="Unassembled WGS sequence"/>
</dbReference>
<proteinExistence type="predicted"/>
<keyword evidence="10" id="KW-1185">Reference proteome</keyword>
<keyword evidence="4" id="KW-0804">Transcription</keyword>
<reference evidence="9 10" key="1">
    <citation type="submission" date="2024-04" db="EMBL/GenBank/DDBJ databases">
        <authorList>
            <consortium name="Genoscope - CEA"/>
            <person name="William W."/>
        </authorList>
    </citation>
    <scope>NUCLEOTIDE SEQUENCE [LARGE SCALE GENOMIC DNA]</scope>
</reference>
<dbReference type="InterPro" id="IPR004826">
    <property type="entry name" value="bZIP_Maf"/>
</dbReference>
<keyword evidence="3" id="KW-0010">Activator</keyword>
<accession>A0AAV2HLR3</accession>
<protein>
    <recommendedName>
        <fullName evidence="8">BZIP domain-containing protein</fullName>
    </recommendedName>
</protein>
<keyword evidence="5" id="KW-0539">Nucleus</keyword>
<dbReference type="InterPro" id="IPR046347">
    <property type="entry name" value="bZIP_sf"/>
</dbReference>
<feature type="compositionally biased region" description="Low complexity" evidence="7">
    <location>
        <begin position="809"/>
        <end position="827"/>
    </location>
</feature>
<dbReference type="GO" id="GO:0005634">
    <property type="term" value="C:nucleus"/>
    <property type="evidence" value="ECO:0007669"/>
    <property type="project" value="TreeGrafter"/>
</dbReference>
<name>A0AAV2HLR3_LYMST</name>
<evidence type="ECO:0000256" key="1">
    <source>
        <dbReference type="ARBA" id="ARBA00023015"/>
    </source>
</evidence>
<dbReference type="GO" id="GO:0000981">
    <property type="term" value="F:DNA-binding transcription factor activity, RNA polymerase II-specific"/>
    <property type="evidence" value="ECO:0007669"/>
    <property type="project" value="TreeGrafter"/>
</dbReference>
<comment type="caution">
    <text evidence="9">The sequence shown here is derived from an EMBL/GenBank/DDBJ whole genome shotgun (WGS) entry which is preliminary data.</text>
</comment>
<evidence type="ECO:0000259" key="8">
    <source>
        <dbReference type="PROSITE" id="PS50217"/>
    </source>
</evidence>
<evidence type="ECO:0000256" key="6">
    <source>
        <dbReference type="SAM" id="Coils"/>
    </source>
</evidence>
<keyword evidence="6" id="KW-0175">Coiled coil</keyword>
<evidence type="ECO:0000313" key="10">
    <source>
        <dbReference type="Proteomes" id="UP001497497"/>
    </source>
</evidence>
<gene>
    <name evidence="9" type="ORF">GSLYS_00008762001</name>
</gene>
<keyword evidence="1" id="KW-0805">Transcription regulation</keyword>
<dbReference type="SUPFAM" id="SSF47454">
    <property type="entry name" value="A DNA-binding domain in eukaryotic transcription factors"/>
    <property type="match status" value="1"/>
</dbReference>
<dbReference type="Pfam" id="PF03131">
    <property type="entry name" value="bZIP_Maf"/>
    <property type="match status" value="1"/>
</dbReference>
<evidence type="ECO:0000256" key="7">
    <source>
        <dbReference type="SAM" id="MobiDB-lite"/>
    </source>
</evidence>
<sequence length="838" mass="93597">MIKEYFTDGLIGLAILLSLFRTDLVGINNLINYPEVQDIILGQSVAYLPASYNHILNSPRAFESSKHLDFNNEAFTAWYQNWNNIPLFRERNENEIEAFLVSSPQLVFDHSPSSSQTAFTIASVENNHVAELSTQNLPEESANDFSGVLNSTSVLNNSSEASAAVSEPVFVDSSVVLLNNPFPGCNLTKEDLDLIDVLWQQDVDLGVGKEVYDPNLRFELEKERENELIKHQEWQKSQLLVKEKAEREKHEQADKWLKEHFRRDGETGEWVRLQNGTSSSFDCPETDDSLTLEAALDFLSSNVDQTFLQNLEAPQESIANTCNGFLDTPFQTVQEEQIQTLLQQPQELLNQQDSLDENWNGIFDYLNNAANVLVEDPTSTLSQLGMDFNASEDLASGLDLGQEDTPQRDFLIQNVTLMQPVINSFIFFVTLFQFVYLEVLQAANEINSTLSSSNLNNSVNFELGSLSFLNSMSTMQSQEDLDIVDVQDLFRDMQGSDEVSLMDSNIAMNESMDAFTVLDDNLSQSVGSLGRISPYNDLNETFDGLEGATGGTNYSASQDNFNGRNSKVSRLSESSNDSGFAYQGGFSSSSSTSSSAGSPAGCHMGGNISTSSNDTEQDPHGTRAVTHHHVAHNHTYNTPPGQIPREVKKYAQKEPSRKGPQSRDQRRAEELKIPFTIDEIIESPVETFNEILMSHKLNEAQLALVRDIRRRGKNKVAAQNCRKRKVGVIVSLSDEMIDLQKARDRLVAERAEMEKETRKIKEKFGGLYTHIFQSLRDERGEPYDPNLYSLQQSSDGNVFLVPRNISVGSKYSNSSSASSSPTSSKDSVSSKKRKSFDE</sequence>
<feature type="region of interest" description="Disordered" evidence="7">
    <location>
        <begin position="549"/>
        <end position="670"/>
    </location>
</feature>
<dbReference type="Gene3D" id="1.10.880.10">
    <property type="entry name" value="Transcription factor, Skn-1-like, DNA-binding domain"/>
    <property type="match status" value="1"/>
</dbReference>
<dbReference type="InterPro" id="IPR004827">
    <property type="entry name" value="bZIP"/>
</dbReference>
<feature type="coiled-coil region" evidence="6">
    <location>
        <begin position="729"/>
        <end position="763"/>
    </location>
</feature>
<dbReference type="PROSITE" id="PS00036">
    <property type="entry name" value="BZIP_BASIC"/>
    <property type="match status" value="1"/>
</dbReference>
<dbReference type="PROSITE" id="PS50217">
    <property type="entry name" value="BZIP"/>
    <property type="match status" value="1"/>
</dbReference>
<evidence type="ECO:0000256" key="5">
    <source>
        <dbReference type="ARBA" id="ARBA00023242"/>
    </source>
</evidence>
<evidence type="ECO:0000256" key="2">
    <source>
        <dbReference type="ARBA" id="ARBA00023125"/>
    </source>
</evidence>
<dbReference type="PANTHER" id="PTHR24411:SF55">
    <property type="entry name" value="SEGMENTATION PROTEIN CAP'N'COLLAR"/>
    <property type="match status" value="1"/>
</dbReference>
<keyword evidence="2" id="KW-0238">DNA-binding</keyword>
<dbReference type="InterPro" id="IPR047167">
    <property type="entry name" value="NFE2-like"/>
</dbReference>
<evidence type="ECO:0000256" key="3">
    <source>
        <dbReference type="ARBA" id="ARBA00023159"/>
    </source>
</evidence>
<dbReference type="AlphaFoldDB" id="A0AAV2HLR3"/>
<dbReference type="InterPro" id="IPR008917">
    <property type="entry name" value="TF_DNA-bd_sf"/>
</dbReference>
<dbReference type="EMBL" id="CAXITT010000182">
    <property type="protein sequence ID" value="CAL1534802.1"/>
    <property type="molecule type" value="Genomic_DNA"/>
</dbReference>
<feature type="region of interest" description="Disordered" evidence="7">
    <location>
        <begin position="809"/>
        <end position="838"/>
    </location>
</feature>
<organism evidence="9 10">
    <name type="scientific">Lymnaea stagnalis</name>
    <name type="common">Great pond snail</name>
    <name type="synonym">Helix stagnalis</name>
    <dbReference type="NCBI Taxonomy" id="6523"/>
    <lineage>
        <taxon>Eukaryota</taxon>
        <taxon>Metazoa</taxon>
        <taxon>Spiralia</taxon>
        <taxon>Lophotrochozoa</taxon>
        <taxon>Mollusca</taxon>
        <taxon>Gastropoda</taxon>
        <taxon>Heterobranchia</taxon>
        <taxon>Euthyneura</taxon>
        <taxon>Panpulmonata</taxon>
        <taxon>Hygrophila</taxon>
        <taxon>Lymnaeoidea</taxon>
        <taxon>Lymnaeidae</taxon>
        <taxon>Lymnaea</taxon>
    </lineage>
</organism>
<feature type="domain" description="BZIP" evidence="8">
    <location>
        <begin position="704"/>
        <end position="767"/>
    </location>
</feature>